<reference evidence="2 3" key="1">
    <citation type="journal article" date="2020" name="Microorganisms">
        <title>Osmotic Adaptation and Compatible Solute Biosynthesis of Phototrophic Bacteria as Revealed from Genome Analyses.</title>
        <authorList>
            <person name="Imhoff J.F."/>
            <person name="Rahn T."/>
            <person name="Kunzel S."/>
            <person name="Keller A."/>
            <person name="Neulinger S.C."/>
        </authorList>
    </citation>
    <scope>NUCLEOTIDE SEQUENCE [LARGE SCALE GENOMIC DNA]</scope>
    <source>
        <strain evidence="2 3">DSM 25653</strain>
    </source>
</reference>
<sequence>MVTHESYRGRTWCCVFLGLISLVAWPGLLTAQVALQPNAPDVYTVRAGDTLWGIAGRFLRDPWRWPEVWEGNPEVSDPNRIFPGERLVLDTSNAQAPRVRAAASGLRVVKLSPRVRVSELDAAIPTIPIGTVAPFLSRPWVTDSRELDDAPYVVGFPRERILVGSGDRIFVRRIMAASNAGFEILRPGEALRDSVTNELLGYEAIYVAEAELERTGDPATLLITSSTMQVQQGDRVRPSRDETAIRSFLPRPAPVGLEGHIISVMDGVSQIGQFDVVVLDRGARDGVEVGQVFGVYRGGTEARDQVIGHRNEWNWRNESPLDSAFWLGEWQITGWERDRPDPNAPLPLHRKAERLSETYIVPDSRSGILMVFRVFPRVSFALVMRANQAMHVGEMIASPDGR</sequence>
<dbReference type="CDD" id="cd00118">
    <property type="entry name" value="LysM"/>
    <property type="match status" value="1"/>
</dbReference>
<accession>A0A9X0W9I6</accession>
<dbReference type="InterPro" id="IPR052196">
    <property type="entry name" value="Bact_Kbp"/>
</dbReference>
<dbReference type="PANTHER" id="PTHR34700">
    <property type="entry name" value="POTASSIUM BINDING PROTEIN KBP"/>
    <property type="match status" value="1"/>
</dbReference>
<dbReference type="RefSeq" id="WP_200244768.1">
    <property type="nucleotide sequence ID" value="NZ_NRRY01000021.1"/>
</dbReference>
<dbReference type="SUPFAM" id="SSF54106">
    <property type="entry name" value="LysM domain"/>
    <property type="match status" value="1"/>
</dbReference>
<proteinExistence type="predicted"/>
<dbReference type="PANTHER" id="PTHR34700:SF4">
    <property type="entry name" value="PHAGE-LIKE ELEMENT PBSX PROTEIN XKDP"/>
    <property type="match status" value="1"/>
</dbReference>
<dbReference type="InterPro" id="IPR036779">
    <property type="entry name" value="LysM_dom_sf"/>
</dbReference>
<dbReference type="Pfam" id="PF01476">
    <property type="entry name" value="LysM"/>
    <property type="match status" value="1"/>
</dbReference>
<feature type="domain" description="LysM" evidence="1">
    <location>
        <begin position="41"/>
        <end position="89"/>
    </location>
</feature>
<keyword evidence="3" id="KW-1185">Reference proteome</keyword>
<dbReference type="SMART" id="SM00257">
    <property type="entry name" value="LysM"/>
    <property type="match status" value="1"/>
</dbReference>
<dbReference type="Gene3D" id="3.10.350.10">
    <property type="entry name" value="LysM domain"/>
    <property type="match status" value="1"/>
</dbReference>
<dbReference type="AlphaFoldDB" id="A0A9X0W9I6"/>
<organism evidence="2 3">
    <name type="scientific">Lamprobacter modestohalophilus</name>
    <dbReference type="NCBI Taxonomy" id="1064514"/>
    <lineage>
        <taxon>Bacteria</taxon>
        <taxon>Pseudomonadati</taxon>
        <taxon>Pseudomonadota</taxon>
        <taxon>Gammaproteobacteria</taxon>
        <taxon>Chromatiales</taxon>
        <taxon>Chromatiaceae</taxon>
        <taxon>Lamprobacter</taxon>
    </lineage>
</organism>
<dbReference type="InterPro" id="IPR018392">
    <property type="entry name" value="LysM"/>
</dbReference>
<dbReference type="PROSITE" id="PS51782">
    <property type="entry name" value="LYSM"/>
    <property type="match status" value="1"/>
</dbReference>
<evidence type="ECO:0000313" key="2">
    <source>
        <dbReference type="EMBL" id="MBK1619404.1"/>
    </source>
</evidence>
<name>A0A9X0W9I6_9GAMM</name>
<gene>
    <name evidence="2" type="ORF">CKO42_13330</name>
</gene>
<dbReference type="EMBL" id="NRRY01000021">
    <property type="protein sequence ID" value="MBK1619404.1"/>
    <property type="molecule type" value="Genomic_DNA"/>
</dbReference>
<dbReference type="Proteomes" id="UP001138768">
    <property type="component" value="Unassembled WGS sequence"/>
</dbReference>
<protein>
    <submittedName>
        <fullName evidence="2">Peptidoglycan-binding protein</fullName>
    </submittedName>
</protein>
<evidence type="ECO:0000313" key="3">
    <source>
        <dbReference type="Proteomes" id="UP001138768"/>
    </source>
</evidence>
<evidence type="ECO:0000259" key="1">
    <source>
        <dbReference type="PROSITE" id="PS51782"/>
    </source>
</evidence>
<comment type="caution">
    <text evidence="2">The sequence shown here is derived from an EMBL/GenBank/DDBJ whole genome shotgun (WGS) entry which is preliminary data.</text>
</comment>